<evidence type="ECO:0000259" key="1">
    <source>
        <dbReference type="Pfam" id="PF01521"/>
    </source>
</evidence>
<dbReference type="SUPFAM" id="SSF89360">
    <property type="entry name" value="HesB-like domain"/>
    <property type="match status" value="1"/>
</dbReference>
<sequence length="112" mass="12228">MKIAITPKAKSFINRMIRMCGGSTNAGMRLIVGEGGCSGLTTEFSVEEKPWENDLVWEEGVKLFIPQQSASYFEDAIVHFVESPTETRLIVLSARKTQNSCSCSSSTSESSA</sequence>
<dbReference type="AlphaFoldDB" id="A0A4Y8P9A3"/>
<dbReference type="InterPro" id="IPR000361">
    <property type="entry name" value="ATAP_core_dom"/>
</dbReference>
<evidence type="ECO:0000313" key="3">
    <source>
        <dbReference type="Proteomes" id="UP000297713"/>
    </source>
</evidence>
<dbReference type="GO" id="GO:0016226">
    <property type="term" value="P:iron-sulfur cluster assembly"/>
    <property type="evidence" value="ECO:0007669"/>
    <property type="project" value="TreeGrafter"/>
</dbReference>
<dbReference type="GO" id="GO:0051537">
    <property type="term" value="F:2 iron, 2 sulfur cluster binding"/>
    <property type="evidence" value="ECO:0007669"/>
    <property type="project" value="TreeGrafter"/>
</dbReference>
<dbReference type="Pfam" id="PF01521">
    <property type="entry name" value="Fe-S_biosyn"/>
    <property type="match status" value="1"/>
</dbReference>
<proteinExistence type="predicted"/>
<dbReference type="PANTHER" id="PTHR43011">
    <property type="entry name" value="IRON-SULFUR CLUSTER ASSEMBLY 2 HOMOLOG, MITOCHONDRIAL"/>
    <property type="match status" value="1"/>
</dbReference>
<dbReference type="RefSeq" id="WP_134440579.1">
    <property type="nucleotide sequence ID" value="NZ_CP065957.1"/>
</dbReference>
<reference evidence="2 3" key="1">
    <citation type="submission" date="2016-05" db="EMBL/GenBank/DDBJ databases">
        <title>Diversity and Homogeneity among Thermoacidophilic Verrucomicrobia Methanotrophs Linked with Geographical Origin.</title>
        <authorList>
            <person name="Erikstad H.-A."/>
            <person name="Smestad N.B."/>
            <person name="Ceballos R.M."/>
            <person name="Birkeland N.-K."/>
        </authorList>
    </citation>
    <scope>NUCLEOTIDE SEQUENCE [LARGE SCALE GENOMIC DNA]</scope>
    <source>
        <strain evidence="2 3">Phi</strain>
    </source>
</reference>
<dbReference type="GO" id="GO:0051539">
    <property type="term" value="F:4 iron, 4 sulfur cluster binding"/>
    <property type="evidence" value="ECO:0007669"/>
    <property type="project" value="TreeGrafter"/>
</dbReference>
<gene>
    <name evidence="2" type="ORF">A7Q10_09670</name>
</gene>
<comment type="caution">
    <text evidence="2">The sequence shown here is derived from an EMBL/GenBank/DDBJ whole genome shotgun (WGS) entry which is preliminary data.</text>
</comment>
<evidence type="ECO:0000313" key="2">
    <source>
        <dbReference type="EMBL" id="TFE67268.1"/>
    </source>
</evidence>
<dbReference type="Gene3D" id="2.60.300.12">
    <property type="entry name" value="HesB-like domain"/>
    <property type="match status" value="1"/>
</dbReference>
<dbReference type="EMBL" id="LXQC01000156">
    <property type="protein sequence ID" value="TFE67268.1"/>
    <property type="molecule type" value="Genomic_DNA"/>
</dbReference>
<name>A0A4Y8P9A3_9BACT</name>
<dbReference type="GO" id="GO:0005506">
    <property type="term" value="F:iron ion binding"/>
    <property type="evidence" value="ECO:0007669"/>
    <property type="project" value="TreeGrafter"/>
</dbReference>
<dbReference type="PANTHER" id="PTHR43011:SF1">
    <property type="entry name" value="IRON-SULFUR CLUSTER ASSEMBLY 2 HOMOLOG, MITOCHONDRIAL"/>
    <property type="match status" value="1"/>
</dbReference>
<feature type="domain" description="Core" evidence="1">
    <location>
        <begin position="1"/>
        <end position="90"/>
    </location>
</feature>
<dbReference type="OrthoDB" id="7569455at2"/>
<dbReference type="Proteomes" id="UP000297713">
    <property type="component" value="Unassembled WGS sequence"/>
</dbReference>
<keyword evidence="3" id="KW-1185">Reference proteome</keyword>
<accession>A0A4Y8P9A3</accession>
<protein>
    <submittedName>
        <fullName evidence="2">Fe-S cluster assembly scaffold protein SufA</fullName>
    </submittedName>
</protein>
<dbReference type="InterPro" id="IPR035903">
    <property type="entry name" value="HesB-like_dom_sf"/>
</dbReference>
<organism evidence="2 3">
    <name type="scientific">Methylacidiphilum caldifontis</name>
    <dbReference type="NCBI Taxonomy" id="2795386"/>
    <lineage>
        <taxon>Bacteria</taxon>
        <taxon>Pseudomonadati</taxon>
        <taxon>Verrucomicrobiota</taxon>
        <taxon>Methylacidiphilae</taxon>
        <taxon>Methylacidiphilales</taxon>
        <taxon>Methylacidiphilaceae</taxon>
        <taxon>Methylacidiphilum (ex Ratnadevi et al. 2023)</taxon>
    </lineage>
</organism>